<organism evidence="6 7">
    <name type="scientific">Prymnesium parvum</name>
    <name type="common">Toxic golden alga</name>
    <dbReference type="NCBI Taxonomy" id="97485"/>
    <lineage>
        <taxon>Eukaryota</taxon>
        <taxon>Haptista</taxon>
        <taxon>Haptophyta</taxon>
        <taxon>Prymnesiophyceae</taxon>
        <taxon>Prymnesiales</taxon>
        <taxon>Prymnesiaceae</taxon>
        <taxon>Prymnesium</taxon>
    </lineage>
</organism>
<keyword evidence="1" id="KW-0677">Repeat</keyword>
<evidence type="ECO:0000256" key="2">
    <source>
        <dbReference type="ARBA" id="ARBA00023125"/>
    </source>
</evidence>
<evidence type="ECO:0000259" key="5">
    <source>
        <dbReference type="PROSITE" id="PS51294"/>
    </source>
</evidence>
<feature type="domain" description="Myb-like" evidence="4">
    <location>
        <begin position="184"/>
        <end position="235"/>
    </location>
</feature>
<dbReference type="AlphaFoldDB" id="A0AB34JKS7"/>
<feature type="compositionally biased region" description="Low complexity" evidence="3">
    <location>
        <begin position="492"/>
        <end position="507"/>
    </location>
</feature>
<accession>A0AB34JKS7</accession>
<reference evidence="6 7" key="1">
    <citation type="journal article" date="2024" name="Science">
        <title>Giant polyketide synthase enzymes in the biosynthesis of giant marine polyether toxins.</title>
        <authorList>
            <person name="Fallon T.R."/>
            <person name="Shende V.V."/>
            <person name="Wierzbicki I.H."/>
            <person name="Pendleton A.L."/>
            <person name="Watervoot N.F."/>
            <person name="Auber R.P."/>
            <person name="Gonzalez D.J."/>
            <person name="Wisecaver J.H."/>
            <person name="Moore B.S."/>
        </authorList>
    </citation>
    <scope>NUCLEOTIDE SEQUENCE [LARGE SCALE GENOMIC DNA]</scope>
    <source>
        <strain evidence="6 7">12B1</strain>
    </source>
</reference>
<dbReference type="InterPro" id="IPR050560">
    <property type="entry name" value="MYB_TF"/>
</dbReference>
<dbReference type="InterPro" id="IPR009057">
    <property type="entry name" value="Homeodomain-like_sf"/>
</dbReference>
<dbReference type="Pfam" id="PF00249">
    <property type="entry name" value="Myb_DNA-binding"/>
    <property type="match status" value="2"/>
</dbReference>
<feature type="region of interest" description="Disordered" evidence="3">
    <location>
        <begin position="1"/>
        <end position="20"/>
    </location>
</feature>
<evidence type="ECO:0000313" key="7">
    <source>
        <dbReference type="Proteomes" id="UP001515480"/>
    </source>
</evidence>
<dbReference type="InterPro" id="IPR017930">
    <property type="entry name" value="Myb_dom"/>
</dbReference>
<dbReference type="SUPFAM" id="SSF46689">
    <property type="entry name" value="Homeodomain-like"/>
    <property type="match status" value="1"/>
</dbReference>
<dbReference type="PANTHER" id="PTHR45614:SF232">
    <property type="entry name" value="TRANSCRIPTION FACTOR MYB3R-2"/>
    <property type="match status" value="1"/>
</dbReference>
<dbReference type="Proteomes" id="UP001515480">
    <property type="component" value="Unassembled WGS sequence"/>
</dbReference>
<comment type="caution">
    <text evidence="6">The sequence shown here is derived from an EMBL/GenBank/DDBJ whole genome shotgun (WGS) entry which is preliminary data.</text>
</comment>
<dbReference type="Gene3D" id="1.10.10.60">
    <property type="entry name" value="Homeodomain-like"/>
    <property type="match status" value="2"/>
</dbReference>
<dbReference type="GO" id="GO:0005634">
    <property type="term" value="C:nucleus"/>
    <property type="evidence" value="ECO:0007669"/>
    <property type="project" value="TreeGrafter"/>
</dbReference>
<feature type="domain" description="HTH myb-type" evidence="5">
    <location>
        <begin position="184"/>
        <end position="239"/>
    </location>
</feature>
<evidence type="ECO:0000256" key="1">
    <source>
        <dbReference type="ARBA" id="ARBA00022737"/>
    </source>
</evidence>
<dbReference type="InterPro" id="IPR001005">
    <property type="entry name" value="SANT/Myb"/>
</dbReference>
<name>A0AB34JKS7_PRYPA</name>
<protein>
    <submittedName>
        <fullName evidence="6">Uncharacterized protein</fullName>
    </submittedName>
</protein>
<dbReference type="GO" id="GO:0000978">
    <property type="term" value="F:RNA polymerase II cis-regulatory region sequence-specific DNA binding"/>
    <property type="evidence" value="ECO:0007669"/>
    <property type="project" value="TreeGrafter"/>
</dbReference>
<dbReference type="FunFam" id="1.10.10.60:FF:000010">
    <property type="entry name" value="Transcriptional activator Myb isoform A"/>
    <property type="match status" value="1"/>
</dbReference>
<dbReference type="EMBL" id="JBGBPQ010000007">
    <property type="protein sequence ID" value="KAL1521317.1"/>
    <property type="molecule type" value="Genomic_DNA"/>
</dbReference>
<gene>
    <name evidence="6" type="ORF">AB1Y20_020984</name>
</gene>
<evidence type="ECO:0000256" key="3">
    <source>
        <dbReference type="SAM" id="MobiDB-lite"/>
    </source>
</evidence>
<proteinExistence type="predicted"/>
<keyword evidence="7" id="KW-1185">Reference proteome</keyword>
<feature type="domain" description="HTH myb-type" evidence="5">
    <location>
        <begin position="240"/>
        <end position="290"/>
    </location>
</feature>
<dbReference type="SMART" id="SM00717">
    <property type="entry name" value="SANT"/>
    <property type="match status" value="2"/>
</dbReference>
<sequence length="517" mass="52754">MAAQPTYTMPDGGTQNFGTMPAPGAAAAAFTPFPSKQSGGSGAGGLAAGQQAISGGQQVMLMHAGMGTRGQDANGAGAVAPTATGGATAAGDVAMVDNMIGVPSNDEGLLTAAPAAVSSAACATAPPSAPSSTPSSTAPAPQQPPIAMYQIPAAMTTTAAFPTEHAVLVPYAAQVADGNDDAHNRTMRKHAWTTQEDETLMRMVHAHGPGRWSQVASHLPGRMGKQCRERWFNHLAPEVRKGAWTAEEDRLIMNSVRELGTKWSSIVKLLPGRSDNAIKNRYYSAIRKAHRQETRAHDVHSQQDENERAAKEAAQIAAASLGIDLRHAGAASTAPTLTMAPTAAEGVTAEAVVASSEAAPTGTDAAGRVVQAPVGMQTVQMQTASGQYQTVQISQGGMIMQVPVVQTGQGGMMMQQPVQMQAIQVPPGMQIAGLQPGQRQYVQLMQMPGQPAVPVVTSSAPACAASVVLQAAGESEAPAAASTEAAPATTAAAAAPAAAGTEPAEGTFLANPEWEGI</sequence>
<keyword evidence="2" id="KW-0238">DNA-binding</keyword>
<feature type="region of interest" description="Disordered" evidence="3">
    <location>
        <begin position="122"/>
        <end position="144"/>
    </location>
</feature>
<dbReference type="PROSITE" id="PS50090">
    <property type="entry name" value="MYB_LIKE"/>
    <property type="match status" value="2"/>
</dbReference>
<feature type="region of interest" description="Disordered" evidence="3">
    <location>
        <begin position="492"/>
        <end position="517"/>
    </location>
</feature>
<evidence type="ECO:0000313" key="6">
    <source>
        <dbReference type="EMBL" id="KAL1521317.1"/>
    </source>
</evidence>
<dbReference type="PROSITE" id="PS51294">
    <property type="entry name" value="HTH_MYB"/>
    <property type="match status" value="2"/>
</dbReference>
<dbReference type="GO" id="GO:0000981">
    <property type="term" value="F:DNA-binding transcription factor activity, RNA polymerase II-specific"/>
    <property type="evidence" value="ECO:0007669"/>
    <property type="project" value="TreeGrafter"/>
</dbReference>
<evidence type="ECO:0000259" key="4">
    <source>
        <dbReference type="PROSITE" id="PS50090"/>
    </source>
</evidence>
<feature type="domain" description="Myb-like" evidence="4">
    <location>
        <begin position="236"/>
        <end position="286"/>
    </location>
</feature>
<dbReference type="PANTHER" id="PTHR45614">
    <property type="entry name" value="MYB PROTEIN-RELATED"/>
    <property type="match status" value="1"/>
</dbReference>
<dbReference type="CDD" id="cd00167">
    <property type="entry name" value="SANT"/>
    <property type="match status" value="2"/>
</dbReference>